<evidence type="ECO:0000256" key="9">
    <source>
        <dbReference type="ARBA" id="ARBA00023002"/>
    </source>
</evidence>
<dbReference type="Gene3D" id="3.40.50.80">
    <property type="entry name" value="Nucleotide-binding domain of ferredoxin-NADP reductase (FNR) module"/>
    <property type="match status" value="1"/>
</dbReference>
<dbReference type="InterPro" id="IPR051410">
    <property type="entry name" value="Ferric/Cupric_Reductase"/>
</dbReference>
<evidence type="ECO:0000256" key="6">
    <source>
        <dbReference type="ARBA" id="ARBA00022827"/>
    </source>
</evidence>
<dbReference type="InterPro" id="IPR013130">
    <property type="entry name" value="Fe3_Rdtase_TM_dom"/>
</dbReference>
<dbReference type="SFLD" id="SFLDS00052">
    <property type="entry name" value="Ferric_Reductase_Domain"/>
    <property type="match status" value="1"/>
</dbReference>
<protein>
    <recommendedName>
        <fullName evidence="15">FAD-binding FR-type domain-containing protein</fullName>
    </recommendedName>
</protein>
<dbReference type="KEGG" id="ctp:CTRG_03837"/>
<evidence type="ECO:0000256" key="4">
    <source>
        <dbReference type="ARBA" id="ARBA00022630"/>
    </source>
</evidence>
<dbReference type="GO" id="GO:0000293">
    <property type="term" value="F:ferric-chelate reductase activity"/>
    <property type="evidence" value="ECO:0007669"/>
    <property type="project" value="UniProtKB-ARBA"/>
</dbReference>
<keyword evidence="9" id="KW-0560">Oxidoreductase</keyword>
<dbReference type="PANTHER" id="PTHR32361">
    <property type="entry name" value="FERRIC/CUPRIC REDUCTASE TRANSMEMBRANE COMPONENT"/>
    <property type="match status" value="1"/>
</dbReference>
<name>C5MDT5_CANTT</name>
<keyword evidence="3" id="KW-0813">Transport</keyword>
<keyword evidence="12" id="KW-0325">Glycoprotein</keyword>
<dbReference type="eggNOG" id="KOG0039">
    <property type="taxonomic scope" value="Eukaryota"/>
</dbReference>
<keyword evidence="6" id="KW-0274">FAD</keyword>
<comment type="similarity">
    <text evidence="2">Belongs to the ferric reductase (FRE) family.</text>
</comment>
<dbReference type="InterPro" id="IPR039261">
    <property type="entry name" value="FNR_nucleotide-bd"/>
</dbReference>
<feature type="transmembrane region" description="Helical" evidence="13">
    <location>
        <begin position="171"/>
        <end position="193"/>
    </location>
</feature>
<keyword evidence="14" id="KW-0732">Signal</keyword>
<evidence type="ECO:0000256" key="5">
    <source>
        <dbReference type="ARBA" id="ARBA00022692"/>
    </source>
</evidence>
<sequence>MKVLNILGLLFTLVVVAEASGKSPKSYDDLFITMQSCTRYISKFGTVCKSSKGKNTFNYKCYCNDKPGFGTISDCFVTGYNNDSSVINNFVNACNSTTEEFYSEYAKIQDEFTANGTEYAKKAKKSNSTSSSSNSTVVLTTPLHINFNEPFVPYRRAYKMYYNNFNLSLDYGAIMLGYWAGVIALAMIFNFFIKMFPKTYSKITGKIVNFFRKNVFLPATFTKKKSQEFTLGFGGFFDGLIPSRIETIVIIVFVLLTGFLNALHIHHVEGNPQYSTKNAELGHFIADRTGITVSYLIPLLILFGGRNNILQWLTGWDFATFIMYHRWISRISVLLVIVHAIAFSVSDKATGKYAKRMKSEFMIWGTVATICGGFILFQAMLFFRRKCYEVFFLIHIVLATFFVVGGFFHLDRMGYGDFMWSAIAVWVFDRVVRIGRILFFGAPKAEVTIKGDETLKVIVPKPRYWKSIPGGHCFIHFVKPTLFWQSHPFTFTATEEDDKIVLYAKIKTGITKQIAKSLYNTPGQTGTVRVLVEGPYGEPSGAGRTCDNLVYVAGGNGIPGIYSECVDVAKKAKNQSIKLVWVVRNWKSLTWFKEELEYLKKTSIITTIYVTQPQDATGLECFSSNNGNDSSIEKNEDYDEKNSVNTSSESIISSIKETFSNIEFIEGRPNIEEQVKKDIQETNGAIGFITCGHPAMVDEVRYFVKENLDASKYKVEFHEQLQTWA</sequence>
<feature type="transmembrane region" description="Helical" evidence="13">
    <location>
        <begin position="390"/>
        <end position="408"/>
    </location>
</feature>
<evidence type="ECO:0000256" key="7">
    <source>
        <dbReference type="ARBA" id="ARBA00022982"/>
    </source>
</evidence>
<dbReference type="VEuPathDB" id="FungiDB:CTRG_03837"/>
<gene>
    <name evidence="16" type="ORF">CTRG_03837</name>
</gene>
<dbReference type="SFLD" id="SFLDG01168">
    <property type="entry name" value="Ferric_reductase_subgroup_(FRE"/>
    <property type="match status" value="1"/>
</dbReference>
<feature type="domain" description="FAD-binding FR-type" evidence="15">
    <location>
        <begin position="424"/>
        <end position="542"/>
    </location>
</feature>
<dbReference type="GO" id="GO:0015677">
    <property type="term" value="P:copper ion import"/>
    <property type="evidence" value="ECO:0007669"/>
    <property type="project" value="TreeGrafter"/>
</dbReference>
<dbReference type="Pfam" id="PF08030">
    <property type="entry name" value="NAD_binding_6"/>
    <property type="match status" value="1"/>
</dbReference>
<evidence type="ECO:0000313" key="17">
    <source>
        <dbReference type="Proteomes" id="UP000002037"/>
    </source>
</evidence>
<evidence type="ECO:0000256" key="12">
    <source>
        <dbReference type="ARBA" id="ARBA00023180"/>
    </source>
</evidence>
<dbReference type="HOGENOM" id="CLU_010365_4_0_1"/>
<feature type="chain" id="PRO_5002955201" description="FAD-binding FR-type domain-containing protein" evidence="14">
    <location>
        <begin position="20"/>
        <end position="725"/>
    </location>
</feature>
<feature type="transmembrane region" description="Helical" evidence="13">
    <location>
        <begin position="285"/>
        <end position="306"/>
    </location>
</feature>
<evidence type="ECO:0000256" key="10">
    <source>
        <dbReference type="ARBA" id="ARBA00023065"/>
    </source>
</evidence>
<evidence type="ECO:0000256" key="11">
    <source>
        <dbReference type="ARBA" id="ARBA00023136"/>
    </source>
</evidence>
<dbReference type="PANTHER" id="PTHR32361:SF9">
    <property type="entry name" value="FERRIC REDUCTASE TRANSMEMBRANE COMPONENT 3-RELATED"/>
    <property type="match status" value="1"/>
</dbReference>
<dbReference type="OrthoDB" id="4494341at2759"/>
<proteinExistence type="inferred from homology"/>
<organism evidence="16 17">
    <name type="scientific">Candida tropicalis (strain ATCC MYA-3404 / T1)</name>
    <name type="common">Yeast</name>
    <dbReference type="NCBI Taxonomy" id="294747"/>
    <lineage>
        <taxon>Eukaryota</taxon>
        <taxon>Fungi</taxon>
        <taxon>Dikarya</taxon>
        <taxon>Ascomycota</taxon>
        <taxon>Saccharomycotina</taxon>
        <taxon>Pichiomycetes</taxon>
        <taxon>Debaryomycetaceae</taxon>
        <taxon>Candida/Lodderomyces clade</taxon>
        <taxon>Candida</taxon>
    </lineage>
</organism>
<feature type="transmembrane region" description="Helical" evidence="13">
    <location>
        <begin position="247"/>
        <end position="265"/>
    </location>
</feature>
<evidence type="ECO:0000259" key="15">
    <source>
        <dbReference type="PROSITE" id="PS51384"/>
    </source>
</evidence>
<feature type="signal peptide" evidence="14">
    <location>
        <begin position="1"/>
        <end position="19"/>
    </location>
</feature>
<evidence type="ECO:0000256" key="8">
    <source>
        <dbReference type="ARBA" id="ARBA00022989"/>
    </source>
</evidence>
<dbReference type="InterPro" id="IPR017927">
    <property type="entry name" value="FAD-bd_FR_type"/>
</dbReference>
<comment type="subcellular location">
    <subcellularLocation>
        <location evidence="1">Membrane</location>
        <topology evidence="1">Multi-pass membrane protein</topology>
    </subcellularLocation>
</comment>
<evidence type="ECO:0000313" key="16">
    <source>
        <dbReference type="EMBL" id="EER32166.1"/>
    </source>
</evidence>
<feature type="transmembrane region" description="Helical" evidence="13">
    <location>
        <begin position="327"/>
        <end position="346"/>
    </location>
</feature>
<feature type="transmembrane region" description="Helical" evidence="13">
    <location>
        <begin position="361"/>
        <end position="383"/>
    </location>
</feature>
<evidence type="ECO:0000256" key="2">
    <source>
        <dbReference type="ARBA" id="ARBA00006278"/>
    </source>
</evidence>
<dbReference type="PROSITE" id="PS51384">
    <property type="entry name" value="FAD_FR"/>
    <property type="match status" value="1"/>
</dbReference>
<keyword evidence="17" id="KW-1185">Reference proteome</keyword>
<dbReference type="Proteomes" id="UP000002037">
    <property type="component" value="Unassembled WGS sequence"/>
</dbReference>
<accession>C5MDT5</accession>
<dbReference type="CDD" id="cd06186">
    <property type="entry name" value="NOX_Duox_like_FAD_NADP"/>
    <property type="match status" value="1"/>
</dbReference>
<dbReference type="GO" id="GO:0006826">
    <property type="term" value="P:iron ion transport"/>
    <property type="evidence" value="ECO:0007669"/>
    <property type="project" value="TreeGrafter"/>
</dbReference>
<keyword evidence="4" id="KW-0285">Flavoprotein</keyword>
<dbReference type="EMBL" id="GG692399">
    <property type="protein sequence ID" value="EER32166.1"/>
    <property type="molecule type" value="Genomic_DNA"/>
</dbReference>
<dbReference type="InterPro" id="IPR013112">
    <property type="entry name" value="FAD-bd_8"/>
</dbReference>
<evidence type="ECO:0000256" key="14">
    <source>
        <dbReference type="SAM" id="SignalP"/>
    </source>
</evidence>
<dbReference type="SUPFAM" id="SSF52343">
    <property type="entry name" value="Ferredoxin reductase-like, C-terminal NADP-linked domain"/>
    <property type="match status" value="1"/>
</dbReference>
<keyword evidence="5 13" id="KW-0812">Transmembrane</keyword>
<keyword evidence="7" id="KW-0249">Electron transport</keyword>
<dbReference type="GeneID" id="8301463"/>
<dbReference type="InterPro" id="IPR013121">
    <property type="entry name" value="Fe_red_NAD-bd_6"/>
</dbReference>
<dbReference type="STRING" id="294747.C5MDT5"/>
<dbReference type="GO" id="GO:0005886">
    <property type="term" value="C:plasma membrane"/>
    <property type="evidence" value="ECO:0007669"/>
    <property type="project" value="TreeGrafter"/>
</dbReference>
<keyword evidence="10" id="KW-0406">Ion transport</keyword>
<evidence type="ECO:0000256" key="1">
    <source>
        <dbReference type="ARBA" id="ARBA00004141"/>
    </source>
</evidence>
<keyword evidence="8 13" id="KW-1133">Transmembrane helix</keyword>
<reference evidence="16 17" key="1">
    <citation type="journal article" date="2009" name="Nature">
        <title>Evolution of pathogenicity and sexual reproduction in eight Candida genomes.</title>
        <authorList>
            <person name="Butler G."/>
            <person name="Rasmussen M.D."/>
            <person name="Lin M.F."/>
            <person name="Santos M.A."/>
            <person name="Sakthikumar S."/>
            <person name="Munro C.A."/>
            <person name="Rheinbay E."/>
            <person name="Grabherr M."/>
            <person name="Forche A."/>
            <person name="Reedy J.L."/>
            <person name="Agrafioti I."/>
            <person name="Arnaud M.B."/>
            <person name="Bates S."/>
            <person name="Brown A.J."/>
            <person name="Brunke S."/>
            <person name="Costanzo M.C."/>
            <person name="Fitzpatrick D.A."/>
            <person name="de Groot P.W."/>
            <person name="Harris D."/>
            <person name="Hoyer L.L."/>
            <person name="Hube B."/>
            <person name="Klis F.M."/>
            <person name="Kodira C."/>
            <person name="Lennard N."/>
            <person name="Logue M.E."/>
            <person name="Martin R."/>
            <person name="Neiman A.M."/>
            <person name="Nikolaou E."/>
            <person name="Quail M.A."/>
            <person name="Quinn J."/>
            <person name="Santos M.C."/>
            <person name="Schmitzberger F.F."/>
            <person name="Sherlock G."/>
            <person name="Shah P."/>
            <person name="Silverstein K.A."/>
            <person name="Skrzypek M.S."/>
            <person name="Soll D."/>
            <person name="Staggs R."/>
            <person name="Stansfield I."/>
            <person name="Stumpf M.P."/>
            <person name="Sudbery P.E."/>
            <person name="Srikantha T."/>
            <person name="Zeng Q."/>
            <person name="Berman J."/>
            <person name="Berriman M."/>
            <person name="Heitman J."/>
            <person name="Gow N.A."/>
            <person name="Lorenz M.C."/>
            <person name="Birren B.W."/>
            <person name="Kellis M."/>
            <person name="Cuomo C.A."/>
        </authorList>
    </citation>
    <scope>NUCLEOTIDE SEQUENCE [LARGE SCALE GENOMIC DNA]</scope>
    <source>
        <strain evidence="17">ATCC MYA-3404 / T1</strain>
    </source>
</reference>
<keyword evidence="11 13" id="KW-0472">Membrane</keyword>
<evidence type="ECO:0000256" key="13">
    <source>
        <dbReference type="SAM" id="Phobius"/>
    </source>
</evidence>
<dbReference type="Pfam" id="PF08022">
    <property type="entry name" value="FAD_binding_8"/>
    <property type="match status" value="1"/>
</dbReference>
<dbReference type="Pfam" id="PF01794">
    <property type="entry name" value="Ferric_reduct"/>
    <property type="match status" value="1"/>
</dbReference>
<evidence type="ECO:0000256" key="3">
    <source>
        <dbReference type="ARBA" id="ARBA00022448"/>
    </source>
</evidence>
<dbReference type="RefSeq" id="XP_002549540.1">
    <property type="nucleotide sequence ID" value="XM_002549494.1"/>
</dbReference>
<dbReference type="AlphaFoldDB" id="C5MDT5"/>
<dbReference type="GO" id="GO:0006879">
    <property type="term" value="P:intracellular iron ion homeostasis"/>
    <property type="evidence" value="ECO:0007669"/>
    <property type="project" value="TreeGrafter"/>
</dbReference>